<evidence type="ECO:0000256" key="3">
    <source>
        <dbReference type="ARBA" id="ARBA00023159"/>
    </source>
</evidence>
<dbReference type="InterPro" id="IPR050204">
    <property type="entry name" value="AraC_XylS_family_regulators"/>
</dbReference>
<proteinExistence type="predicted"/>
<name>E3G8E6_ENTLS</name>
<keyword evidence="4" id="KW-0804">Transcription</keyword>
<dbReference type="SMART" id="SM00342">
    <property type="entry name" value="HTH_ARAC"/>
    <property type="match status" value="1"/>
</dbReference>
<dbReference type="PROSITE" id="PS01124">
    <property type="entry name" value="HTH_ARAC_FAMILY_2"/>
    <property type="match status" value="1"/>
</dbReference>
<dbReference type="InterPro" id="IPR020449">
    <property type="entry name" value="Tscrpt_reg_AraC-type_HTH"/>
</dbReference>
<dbReference type="eggNOG" id="COG1917">
    <property type="taxonomic scope" value="Bacteria"/>
</dbReference>
<evidence type="ECO:0000256" key="1">
    <source>
        <dbReference type="ARBA" id="ARBA00023015"/>
    </source>
</evidence>
<gene>
    <name evidence="6" type="ordered locus">Entcl_0057</name>
</gene>
<keyword evidence="2" id="KW-0238">DNA-binding</keyword>
<evidence type="ECO:0000256" key="4">
    <source>
        <dbReference type="ARBA" id="ARBA00023163"/>
    </source>
</evidence>
<evidence type="ECO:0000256" key="2">
    <source>
        <dbReference type="ARBA" id="ARBA00023125"/>
    </source>
</evidence>
<dbReference type="Gene3D" id="1.10.10.60">
    <property type="entry name" value="Homeodomain-like"/>
    <property type="match status" value="2"/>
</dbReference>
<feature type="domain" description="HTH araC/xylS-type" evidence="5">
    <location>
        <begin position="201"/>
        <end position="300"/>
    </location>
</feature>
<dbReference type="Pfam" id="PF12833">
    <property type="entry name" value="HTH_18"/>
    <property type="match status" value="1"/>
</dbReference>
<dbReference type="RefSeq" id="WP_013364117.1">
    <property type="nucleotide sequence ID" value="NC_014618.1"/>
</dbReference>
<dbReference type="PROSITE" id="PS00041">
    <property type="entry name" value="HTH_ARAC_FAMILY_1"/>
    <property type="match status" value="1"/>
</dbReference>
<dbReference type="GO" id="GO:0043565">
    <property type="term" value="F:sequence-specific DNA binding"/>
    <property type="evidence" value="ECO:0007669"/>
    <property type="project" value="InterPro"/>
</dbReference>
<dbReference type="eggNOG" id="COG2207">
    <property type="taxonomic scope" value="Bacteria"/>
</dbReference>
<dbReference type="Pfam" id="PF12852">
    <property type="entry name" value="Cupin_6"/>
    <property type="match status" value="1"/>
</dbReference>
<dbReference type="Proteomes" id="UP000006872">
    <property type="component" value="Chromosome"/>
</dbReference>
<dbReference type="InterPro" id="IPR014710">
    <property type="entry name" value="RmlC-like_jellyroll"/>
</dbReference>
<organism evidence="6 7">
    <name type="scientific">Enterobacter lignolyticus (strain SCF1)</name>
    <dbReference type="NCBI Taxonomy" id="701347"/>
    <lineage>
        <taxon>Bacteria</taxon>
        <taxon>Pseudomonadati</taxon>
        <taxon>Pseudomonadota</taxon>
        <taxon>Gammaproteobacteria</taxon>
        <taxon>Enterobacterales</taxon>
        <taxon>Enterobacteriaceae</taxon>
        <taxon>Pluralibacter</taxon>
    </lineage>
</organism>
<dbReference type="InterPro" id="IPR018062">
    <property type="entry name" value="HTH_AraC-typ_CS"/>
</dbReference>
<keyword evidence="3" id="KW-0010">Activator</keyword>
<dbReference type="InterPro" id="IPR009057">
    <property type="entry name" value="Homeodomain-like_sf"/>
</dbReference>
<reference evidence="6 7" key="2">
    <citation type="journal article" date="2011" name="Stand. Genomic Sci.">
        <title>Complete genome sequence of 'Enterobacter lignolyticus' SCF1.</title>
        <authorList>
            <person name="Deangelis K.M."/>
            <person name="D'Haeseleer P."/>
            <person name="Chivian D."/>
            <person name="Fortney J.L."/>
            <person name="Khudyakov J."/>
            <person name="Simmons B."/>
            <person name="Woo H."/>
            <person name="Arkin A.P."/>
            <person name="Davenport K.W."/>
            <person name="Goodwin L."/>
            <person name="Chen A."/>
            <person name="Ivanova N."/>
            <person name="Kyrpides N.C."/>
            <person name="Mavromatis K."/>
            <person name="Woyke T."/>
            <person name="Hazen T.C."/>
        </authorList>
    </citation>
    <scope>NUCLEOTIDE SEQUENCE [LARGE SCALE GENOMIC DNA]</scope>
    <source>
        <strain evidence="6 7">SCF1</strain>
    </source>
</reference>
<dbReference type="Gene3D" id="2.60.120.10">
    <property type="entry name" value="Jelly Rolls"/>
    <property type="match status" value="1"/>
</dbReference>
<dbReference type="SUPFAM" id="SSF46689">
    <property type="entry name" value="Homeodomain-like"/>
    <property type="match status" value="2"/>
</dbReference>
<dbReference type="InterPro" id="IPR037923">
    <property type="entry name" value="HTH-like"/>
</dbReference>
<dbReference type="InterPro" id="IPR018060">
    <property type="entry name" value="HTH_AraC"/>
</dbReference>
<dbReference type="PANTHER" id="PTHR46796:SF7">
    <property type="entry name" value="ARAC FAMILY TRANSCRIPTIONAL REGULATOR"/>
    <property type="match status" value="1"/>
</dbReference>
<dbReference type="InterPro" id="IPR032783">
    <property type="entry name" value="AraC_lig"/>
</dbReference>
<dbReference type="SUPFAM" id="SSF51215">
    <property type="entry name" value="Regulatory protein AraC"/>
    <property type="match status" value="1"/>
</dbReference>
<keyword evidence="7" id="KW-1185">Reference proteome</keyword>
<protein>
    <submittedName>
        <fullName evidence="6">Transcriptional regulator, AraC family</fullName>
    </submittedName>
</protein>
<sequence>MDTLSHLLALLSPRCEVNLHCRFGGRWQAGHDQLTAGVVPWHVILQGEGRLVMGGQTFRVQQGDVVLLPYGSPHMIESLVDWGQVLPVAQRFNGTVTELRTDGGEPVEMLCGEFYFGPHIGWLFADSQPLIHLHTHDRHDCPELETLLNMLVRESLAGHNGSAAIVQSLATTFLALLMRILMSSRTPPAGLLRLMTDSRLTAAVMAVLENPQQSWTLESMAARSFLSRATFARHFASSYHLTPQTWLTRLRMAMAARLLVAHRQRNIEEVAAECGFRSLASFSRAFKKAYGVTPGEWRLR</sequence>
<dbReference type="EMBL" id="CP002272">
    <property type="protein sequence ID" value="ADO46335.1"/>
    <property type="molecule type" value="Genomic_DNA"/>
</dbReference>
<evidence type="ECO:0000259" key="5">
    <source>
        <dbReference type="PROSITE" id="PS01124"/>
    </source>
</evidence>
<dbReference type="HOGENOM" id="CLU_000445_81_0_6"/>
<evidence type="ECO:0000313" key="7">
    <source>
        <dbReference type="Proteomes" id="UP000006872"/>
    </source>
</evidence>
<dbReference type="STRING" id="701347.Entcl_0057"/>
<keyword evidence="1" id="KW-0805">Transcription regulation</keyword>
<dbReference type="GO" id="GO:0003700">
    <property type="term" value="F:DNA-binding transcription factor activity"/>
    <property type="evidence" value="ECO:0007669"/>
    <property type="project" value="InterPro"/>
</dbReference>
<dbReference type="KEGG" id="esc:Entcl_0057"/>
<dbReference type="PANTHER" id="PTHR46796">
    <property type="entry name" value="HTH-TYPE TRANSCRIPTIONAL ACTIVATOR RHAS-RELATED"/>
    <property type="match status" value="1"/>
</dbReference>
<dbReference type="PRINTS" id="PR00032">
    <property type="entry name" value="HTHARAC"/>
</dbReference>
<reference evidence="7" key="1">
    <citation type="submission" date="2010-10" db="EMBL/GenBank/DDBJ databases">
        <title>Complete sequence of Enterobacter cloacae SCF1.</title>
        <authorList>
            <consortium name="US DOE Joint Genome Institute"/>
            <person name="Lucas S."/>
            <person name="Copeland A."/>
            <person name="Lapidus A."/>
            <person name="Cheng J.-F."/>
            <person name="Bruce D."/>
            <person name="Goodwin L."/>
            <person name="Pitluck S."/>
            <person name="Davenport K."/>
            <person name="Detter J.C."/>
            <person name="Han C."/>
            <person name="Tapia R."/>
            <person name="Land M."/>
            <person name="Hauser L."/>
            <person name="Chang Y.-J."/>
            <person name="Jeffries C."/>
            <person name="Kyrpides N."/>
            <person name="Ivanova N."/>
            <person name="Mikhailova N."/>
            <person name="DeAngelis K."/>
            <person name="Arkin A.P."/>
            <person name="Chivian D."/>
            <person name="Edwards B."/>
            <person name="Woo H."/>
            <person name="Hazen T.C."/>
            <person name="Woyke T."/>
        </authorList>
    </citation>
    <scope>NUCLEOTIDE SEQUENCE [LARGE SCALE GENOMIC DNA]</scope>
    <source>
        <strain evidence="7">SCF1</strain>
    </source>
</reference>
<accession>E3G8E6</accession>
<dbReference type="AlphaFoldDB" id="E3G8E6"/>
<evidence type="ECO:0000313" key="6">
    <source>
        <dbReference type="EMBL" id="ADO46335.1"/>
    </source>
</evidence>